<evidence type="ECO:0000256" key="2">
    <source>
        <dbReference type="ARBA" id="ARBA00006773"/>
    </source>
</evidence>
<evidence type="ECO:0000256" key="8">
    <source>
        <dbReference type="HAMAP-Rule" id="MF_01518"/>
    </source>
</evidence>
<keyword evidence="4 8" id="KW-0378">Hydrolase</keyword>
<evidence type="ECO:0000259" key="9">
    <source>
        <dbReference type="Pfam" id="PF01979"/>
    </source>
</evidence>
<feature type="domain" description="Adenine deaminase C-terminal" evidence="10">
    <location>
        <begin position="401"/>
        <end position="565"/>
    </location>
</feature>
<dbReference type="GO" id="GO:0006146">
    <property type="term" value="P:adenine catabolic process"/>
    <property type="evidence" value="ECO:0007669"/>
    <property type="project" value="InterPro"/>
</dbReference>
<comment type="catalytic activity">
    <reaction evidence="6 8">
        <text>adenine + H2O + H(+) = hypoxanthine + NH4(+)</text>
        <dbReference type="Rhea" id="RHEA:23688"/>
        <dbReference type="ChEBI" id="CHEBI:15377"/>
        <dbReference type="ChEBI" id="CHEBI:15378"/>
        <dbReference type="ChEBI" id="CHEBI:16708"/>
        <dbReference type="ChEBI" id="CHEBI:17368"/>
        <dbReference type="ChEBI" id="CHEBI:28938"/>
        <dbReference type="EC" id="3.5.4.2"/>
    </reaction>
</comment>
<dbReference type="PANTHER" id="PTHR11113:SF2">
    <property type="entry name" value="ADENINE DEAMINASE"/>
    <property type="match status" value="1"/>
</dbReference>
<dbReference type="HAMAP" id="MF_01518">
    <property type="entry name" value="Adenine_deamin"/>
    <property type="match status" value="1"/>
</dbReference>
<dbReference type="InterPro" id="IPR011059">
    <property type="entry name" value="Metal-dep_hydrolase_composite"/>
</dbReference>
<dbReference type="InterPro" id="IPR006679">
    <property type="entry name" value="Adenine_deam"/>
</dbReference>
<dbReference type="EMBL" id="JACHEX010000004">
    <property type="protein sequence ID" value="MBB6063082.1"/>
    <property type="molecule type" value="Genomic_DNA"/>
</dbReference>
<comment type="caution">
    <text evidence="11">The sequence shown here is derived from an EMBL/GenBank/DDBJ whole genome shotgun (WGS) entry which is preliminary data.</text>
</comment>
<evidence type="ECO:0000259" key="10">
    <source>
        <dbReference type="Pfam" id="PF13382"/>
    </source>
</evidence>
<dbReference type="RefSeq" id="WP_184619682.1">
    <property type="nucleotide sequence ID" value="NZ_JACHEX010000004.1"/>
</dbReference>
<name>A0A841GHH8_9BACT</name>
<dbReference type="Proteomes" id="UP000555828">
    <property type="component" value="Unassembled WGS sequence"/>
</dbReference>
<dbReference type="AlphaFoldDB" id="A0A841GHH8"/>
<dbReference type="SUPFAM" id="SSF51556">
    <property type="entry name" value="Metallo-dependent hydrolases"/>
    <property type="match status" value="1"/>
</dbReference>
<evidence type="ECO:0000256" key="5">
    <source>
        <dbReference type="ARBA" id="ARBA00023211"/>
    </source>
</evidence>
<dbReference type="InterPro" id="IPR006680">
    <property type="entry name" value="Amidohydro-rel"/>
</dbReference>
<reference evidence="11 12" key="1">
    <citation type="submission" date="2020-08" db="EMBL/GenBank/DDBJ databases">
        <title>Genomic Encyclopedia of Type Strains, Phase IV (KMG-IV): sequencing the most valuable type-strain genomes for metagenomic binning, comparative biology and taxonomic classification.</title>
        <authorList>
            <person name="Goeker M."/>
        </authorList>
    </citation>
    <scope>NUCLEOTIDE SEQUENCE [LARGE SCALE GENOMIC DNA]</scope>
    <source>
        <strain evidence="11 12">DSM 13481</strain>
    </source>
</reference>
<dbReference type="Pfam" id="PF01979">
    <property type="entry name" value="Amidohydro_1"/>
    <property type="match status" value="1"/>
</dbReference>
<keyword evidence="5 8" id="KW-0464">Manganese</keyword>
<dbReference type="NCBIfam" id="TIGR01178">
    <property type="entry name" value="ade"/>
    <property type="match status" value="1"/>
</dbReference>
<organism evidence="11 12">
    <name type="scientific">Thermosipho japonicus</name>
    <dbReference type="NCBI Taxonomy" id="90323"/>
    <lineage>
        <taxon>Bacteria</taxon>
        <taxon>Thermotogati</taxon>
        <taxon>Thermotogota</taxon>
        <taxon>Thermotogae</taxon>
        <taxon>Thermotogales</taxon>
        <taxon>Fervidobacteriaceae</taxon>
        <taxon>Thermosipho</taxon>
    </lineage>
</organism>
<dbReference type="PANTHER" id="PTHR11113">
    <property type="entry name" value="N-ACETYLGLUCOSAMINE-6-PHOSPHATE DEACETYLASE"/>
    <property type="match status" value="1"/>
</dbReference>
<keyword evidence="12" id="KW-1185">Reference proteome</keyword>
<accession>A0A841GHH8</accession>
<dbReference type="FunFam" id="3.20.20.140:FF:000016">
    <property type="entry name" value="Adenine deaminase"/>
    <property type="match status" value="1"/>
</dbReference>
<dbReference type="EC" id="3.5.4.2" evidence="3 8"/>
<evidence type="ECO:0000313" key="12">
    <source>
        <dbReference type="Proteomes" id="UP000555828"/>
    </source>
</evidence>
<evidence type="ECO:0000256" key="6">
    <source>
        <dbReference type="ARBA" id="ARBA00047720"/>
    </source>
</evidence>
<feature type="domain" description="Amidohydrolase-related" evidence="9">
    <location>
        <begin position="66"/>
        <end position="350"/>
    </location>
</feature>
<evidence type="ECO:0000256" key="3">
    <source>
        <dbReference type="ARBA" id="ARBA00012782"/>
    </source>
</evidence>
<proteinExistence type="inferred from homology"/>
<dbReference type="Gene3D" id="2.30.40.10">
    <property type="entry name" value="Urease, subunit C, domain 1"/>
    <property type="match status" value="1"/>
</dbReference>
<evidence type="ECO:0000256" key="4">
    <source>
        <dbReference type="ARBA" id="ARBA00022801"/>
    </source>
</evidence>
<evidence type="ECO:0000313" key="11">
    <source>
        <dbReference type="EMBL" id="MBB6063082.1"/>
    </source>
</evidence>
<sequence length="574" mass="63566">MKIYEIVPVALGKKMPDVLIKNVNLVNVFTGKIEKTNVALYKKRIAGIGDDYKVGKEVIDAKGLFAIPGLIDAHVHIESSMLSPTEFAKLILPFGTTTIIADPHEIANVLGVEGIEYMIKATEGIPLNVYFAIPSAVPATNLETSGATLGAEDMVSLVEKYPFRIIALGEVMNYPGVLNCDRELITKIEILRHKYKKIDGHAPGLTGKELNAYIDAFVRSDHECETKQEALEKLSKGMQIFIREGTAARNLNALLPAVNEMNHFFFSFCTDDRDPNDIIERGHINGIIKSAIDNGIDPIIAIRMATINTAKYFNLRSMGAISPGYKADIVFVDSLKDFNIRFVIKDSKIVVEDRRINMNVESIIRNIPNTLGKINIVKNYSLSIKNRNRKIRVISVKSGTLLTDELIFEPKVEKGYVVSDIDRDIIKIAVFDRHKASGYSIGFVHGLSIKNGAIATTIGHDSHNLTVVGTNDEDMNYAISRIKELNGGIVVVKNKKLIASLSLPIAGLMSDKNYGFVVEELRKLKNSLVEIGVNSDILMQIHFLQLAVIPKLKITDKGLIDVEKQKIVDLFVEV</sequence>
<protein>
    <recommendedName>
        <fullName evidence="7 8">Adenine deaminase</fullName>
        <shortName evidence="8">Adenase</shortName>
        <shortName evidence="8">Adenine aminase</shortName>
        <ecNumber evidence="3 8">3.5.4.2</ecNumber>
    </recommendedName>
</protein>
<evidence type="ECO:0000256" key="7">
    <source>
        <dbReference type="ARBA" id="ARBA00069718"/>
    </source>
</evidence>
<dbReference type="SUPFAM" id="SSF51338">
    <property type="entry name" value="Composite domain of metallo-dependent hydrolases"/>
    <property type="match status" value="1"/>
</dbReference>
<dbReference type="Gene3D" id="3.20.20.140">
    <property type="entry name" value="Metal-dependent hydrolases"/>
    <property type="match status" value="1"/>
</dbReference>
<comment type="similarity">
    <text evidence="2 8">Belongs to the metallo-dependent hydrolases superfamily. Adenine deaminase family.</text>
</comment>
<dbReference type="Pfam" id="PF13382">
    <property type="entry name" value="Adenine_deam_C"/>
    <property type="match status" value="1"/>
</dbReference>
<dbReference type="CDD" id="cd01295">
    <property type="entry name" value="AdeC"/>
    <property type="match status" value="1"/>
</dbReference>
<dbReference type="InterPro" id="IPR032466">
    <property type="entry name" value="Metal_Hydrolase"/>
</dbReference>
<gene>
    <name evidence="8" type="primary">ade</name>
    <name evidence="11" type="ORF">HNP65_001545</name>
</gene>
<dbReference type="GO" id="GO:0000034">
    <property type="term" value="F:adenine deaminase activity"/>
    <property type="evidence" value="ECO:0007669"/>
    <property type="project" value="UniProtKB-UniRule"/>
</dbReference>
<dbReference type="InterPro" id="IPR026912">
    <property type="entry name" value="Adenine_deam_C"/>
</dbReference>
<comment type="cofactor">
    <cofactor evidence="1 8">
        <name>Mn(2+)</name>
        <dbReference type="ChEBI" id="CHEBI:29035"/>
    </cofactor>
</comment>
<evidence type="ECO:0000256" key="1">
    <source>
        <dbReference type="ARBA" id="ARBA00001936"/>
    </source>
</evidence>